<proteinExistence type="predicted"/>
<protein>
    <submittedName>
        <fullName evidence="1">Phage Gp37/Gp68 family protein</fullName>
    </submittedName>
</protein>
<dbReference type="Pfam" id="PF07505">
    <property type="entry name" value="DUF5131"/>
    <property type="match status" value="1"/>
</dbReference>
<gene>
    <name evidence="1" type="ORF">HYZ11_08670</name>
</gene>
<organism evidence="1 2">
    <name type="scientific">Tectimicrobiota bacterium</name>
    <dbReference type="NCBI Taxonomy" id="2528274"/>
    <lineage>
        <taxon>Bacteria</taxon>
        <taxon>Pseudomonadati</taxon>
        <taxon>Nitrospinota/Tectimicrobiota group</taxon>
        <taxon>Candidatus Tectimicrobiota</taxon>
    </lineage>
</organism>
<comment type="caution">
    <text evidence="1">The sequence shown here is derived from an EMBL/GenBank/DDBJ whole genome shotgun (WGS) entry which is preliminary data.</text>
</comment>
<name>A0A932MMH6_UNCTE</name>
<accession>A0A932MMH6</accession>
<dbReference type="EMBL" id="JACPUR010000019">
    <property type="protein sequence ID" value="MBI3127660.1"/>
    <property type="molecule type" value="Genomic_DNA"/>
</dbReference>
<reference evidence="1" key="1">
    <citation type="submission" date="2020-07" db="EMBL/GenBank/DDBJ databases">
        <title>Huge and variable diversity of episymbiotic CPR bacteria and DPANN archaea in groundwater ecosystems.</title>
        <authorList>
            <person name="He C.Y."/>
            <person name="Keren R."/>
            <person name="Whittaker M."/>
            <person name="Farag I.F."/>
            <person name="Doudna J."/>
            <person name="Cate J.H.D."/>
            <person name="Banfield J.F."/>
        </authorList>
    </citation>
    <scope>NUCLEOTIDE SEQUENCE</scope>
    <source>
        <strain evidence="1">NC_groundwater_763_Ag_S-0.2um_68_21</strain>
    </source>
</reference>
<sequence length="251" mass="28957">MAMNSSIEWTNATWNPVTGCTKISPGCKNCYAERLAHRLQAMGNPRYRNGFALTLHDDLLTLPLKWSKPRQIFVNSMSDLFHEKIPFDFIARVFETMSKAHWHTFQVLTKRAENLEKLSCRLPWPENVWMGVSIESVEYTWRLSHLKKVPAFVRFVSAEPLLGAIPKLPLDGIHWVIVGGESGPSHRDIKREWVRDIRRQCVKARVPFFFKQWGGTTPKAGGRLLDGKVWDEYPVIASEINEWRGETRIAL</sequence>
<dbReference type="AlphaFoldDB" id="A0A932MMH6"/>
<evidence type="ECO:0000313" key="1">
    <source>
        <dbReference type="EMBL" id="MBI3127660.1"/>
    </source>
</evidence>
<dbReference type="InterPro" id="IPR011101">
    <property type="entry name" value="DUF5131"/>
</dbReference>
<dbReference type="Proteomes" id="UP000782312">
    <property type="component" value="Unassembled WGS sequence"/>
</dbReference>
<evidence type="ECO:0000313" key="2">
    <source>
        <dbReference type="Proteomes" id="UP000782312"/>
    </source>
</evidence>